<dbReference type="InterPro" id="IPR019422">
    <property type="entry name" value="7TM_GPCR_serpentine_rcpt_Srh"/>
</dbReference>
<evidence type="ECO:0000313" key="2">
    <source>
        <dbReference type="EMBL" id="RCN30491.1"/>
    </source>
</evidence>
<dbReference type="OrthoDB" id="10381282at2759"/>
<evidence type="ECO:0000256" key="1">
    <source>
        <dbReference type="SAM" id="Phobius"/>
    </source>
</evidence>
<organism evidence="2 3">
    <name type="scientific">Ancylostoma caninum</name>
    <name type="common">Dog hookworm</name>
    <dbReference type="NCBI Taxonomy" id="29170"/>
    <lineage>
        <taxon>Eukaryota</taxon>
        <taxon>Metazoa</taxon>
        <taxon>Ecdysozoa</taxon>
        <taxon>Nematoda</taxon>
        <taxon>Chromadorea</taxon>
        <taxon>Rhabditida</taxon>
        <taxon>Rhabditina</taxon>
        <taxon>Rhabditomorpha</taxon>
        <taxon>Strongyloidea</taxon>
        <taxon>Ancylostomatidae</taxon>
        <taxon>Ancylostomatinae</taxon>
        <taxon>Ancylostoma</taxon>
    </lineage>
</organism>
<comment type="caution">
    <text evidence="2">The sequence shown here is derived from an EMBL/GenBank/DDBJ whole genome shotgun (WGS) entry which is preliminary data.</text>
</comment>
<gene>
    <name evidence="2" type="ORF">ANCCAN_23735</name>
</gene>
<keyword evidence="1" id="KW-1133">Transmembrane helix</keyword>
<protein>
    <submittedName>
        <fullName evidence="2">Uncharacterized protein</fullName>
    </submittedName>
</protein>
<dbReference type="Pfam" id="PF10318">
    <property type="entry name" value="7TM_GPCR_Srh"/>
    <property type="match status" value="1"/>
</dbReference>
<dbReference type="AlphaFoldDB" id="A0A368FE68"/>
<sequence>MNASTFEPFRDFVDDPPTYLLVTHLSCIYSVPVFAAAVYCIIYASPPLMGTMKWIQLIQVTWSCALEVYLTIGATPVLYVAIPGGYTRGFLGLLGISTKIQAFVAVLLMHCRNYVRQVYSA</sequence>
<dbReference type="EMBL" id="JOJR01001543">
    <property type="protein sequence ID" value="RCN30491.1"/>
    <property type="molecule type" value="Genomic_DNA"/>
</dbReference>
<dbReference type="PANTHER" id="PTHR46891">
    <property type="entry name" value="SERPENTINE RECEPTOR, CLASS H-RELATED"/>
    <property type="match status" value="1"/>
</dbReference>
<keyword evidence="1" id="KW-0812">Transmembrane</keyword>
<keyword evidence="3" id="KW-1185">Reference proteome</keyword>
<feature type="transmembrane region" description="Helical" evidence="1">
    <location>
        <begin position="20"/>
        <end position="45"/>
    </location>
</feature>
<proteinExistence type="predicted"/>
<keyword evidence="1" id="KW-0472">Membrane</keyword>
<evidence type="ECO:0000313" key="3">
    <source>
        <dbReference type="Proteomes" id="UP000252519"/>
    </source>
</evidence>
<name>A0A368FE68_ANCCA</name>
<reference evidence="2 3" key="1">
    <citation type="submission" date="2014-10" db="EMBL/GenBank/DDBJ databases">
        <title>Draft genome of the hookworm Ancylostoma caninum.</title>
        <authorList>
            <person name="Mitreva M."/>
        </authorList>
    </citation>
    <scope>NUCLEOTIDE SEQUENCE [LARGE SCALE GENOMIC DNA]</scope>
    <source>
        <strain evidence="2 3">Baltimore</strain>
    </source>
</reference>
<feature type="transmembrane region" description="Helical" evidence="1">
    <location>
        <begin position="88"/>
        <end position="109"/>
    </location>
</feature>
<accession>A0A368FE68</accession>
<dbReference type="Proteomes" id="UP000252519">
    <property type="component" value="Unassembled WGS sequence"/>
</dbReference>
<feature type="transmembrane region" description="Helical" evidence="1">
    <location>
        <begin position="57"/>
        <end position="82"/>
    </location>
</feature>